<dbReference type="CDD" id="cd00774">
    <property type="entry name" value="GlyRS-like_core"/>
    <property type="match status" value="1"/>
</dbReference>
<dbReference type="GO" id="GO:0005524">
    <property type="term" value="F:ATP binding"/>
    <property type="evidence" value="ECO:0007669"/>
    <property type="project" value="UniProtKB-KW"/>
</dbReference>
<dbReference type="Gene3D" id="3.30.40.230">
    <property type="match status" value="1"/>
</dbReference>
<keyword evidence="10" id="KW-0030">Aminoacyl-tRNA synthetase</keyword>
<dbReference type="InterPro" id="IPR006195">
    <property type="entry name" value="aa-tRNA-synth_II"/>
</dbReference>
<dbReference type="PANTHER" id="PTHR10745">
    <property type="entry name" value="GLYCYL-TRNA SYNTHETASE/DNA POLYMERASE SUBUNIT GAMMA-2"/>
    <property type="match status" value="1"/>
</dbReference>
<comment type="subcellular location">
    <subcellularLocation>
        <location evidence="1">Cytoplasm</location>
    </subcellularLocation>
</comment>
<dbReference type="FunFam" id="3.30.720.200:FF:000001">
    <property type="entry name" value="Glycine--tRNA ligase 2"/>
    <property type="match status" value="1"/>
</dbReference>
<keyword evidence="8" id="KW-0067">ATP-binding</keyword>
<accession>A0A6G3MDW9</accession>
<evidence type="ECO:0000256" key="7">
    <source>
        <dbReference type="ARBA" id="ARBA00022741"/>
    </source>
</evidence>
<dbReference type="PRINTS" id="PR01043">
    <property type="entry name" value="TRNASYNTHGLY"/>
</dbReference>
<keyword evidence="9" id="KW-0648">Protein biosynthesis</keyword>
<evidence type="ECO:0000256" key="3">
    <source>
        <dbReference type="ARBA" id="ARBA00011738"/>
    </source>
</evidence>
<evidence type="ECO:0000256" key="5">
    <source>
        <dbReference type="ARBA" id="ARBA00022490"/>
    </source>
</evidence>
<evidence type="ECO:0000256" key="6">
    <source>
        <dbReference type="ARBA" id="ARBA00022598"/>
    </source>
</evidence>
<dbReference type="PROSITE" id="PS50862">
    <property type="entry name" value="AA_TRNA_LIGASE_II"/>
    <property type="match status" value="1"/>
</dbReference>
<dbReference type="FunFam" id="3.30.930.10:FF:000010">
    <property type="entry name" value="Glycyl-tRNA synthetase 1"/>
    <property type="match status" value="1"/>
</dbReference>
<dbReference type="Gene3D" id="3.30.720.200">
    <property type="match status" value="1"/>
</dbReference>
<dbReference type="SUPFAM" id="SSF55681">
    <property type="entry name" value="Class II aaRS and biotin synthetases"/>
    <property type="match status" value="1"/>
</dbReference>
<keyword evidence="6 13" id="KW-0436">Ligase</keyword>
<proteinExistence type="inferred from homology"/>
<dbReference type="InterPro" id="IPR002314">
    <property type="entry name" value="aa-tRNA-synt_IIb"/>
</dbReference>
<dbReference type="Pfam" id="PF00587">
    <property type="entry name" value="tRNA-synt_2b"/>
    <property type="match status" value="1"/>
</dbReference>
<protein>
    <recommendedName>
        <fullName evidence="4">glycine--tRNA ligase</fullName>
        <ecNumber evidence="4">6.1.1.14</ecNumber>
    </recommendedName>
    <alternativeName>
        <fullName evidence="11">Diadenosine tetraphosphate synthetase</fullName>
    </alternativeName>
</protein>
<dbReference type="NCBIfam" id="NF003211">
    <property type="entry name" value="PRK04173.1"/>
    <property type="match status" value="1"/>
</dbReference>
<dbReference type="AlphaFoldDB" id="A0A6G3MDW9"/>
<organism evidence="13">
    <name type="scientific">Henneguya salminicola</name>
    <name type="common">Myxosporean</name>
    <dbReference type="NCBI Taxonomy" id="69463"/>
    <lineage>
        <taxon>Eukaryota</taxon>
        <taxon>Metazoa</taxon>
        <taxon>Cnidaria</taxon>
        <taxon>Myxozoa</taxon>
        <taxon>Myxosporea</taxon>
        <taxon>Bivalvulida</taxon>
        <taxon>Platysporina</taxon>
        <taxon>Myxobolidae</taxon>
        <taxon>Henneguya</taxon>
    </lineage>
</organism>
<dbReference type="NCBIfam" id="TIGR00389">
    <property type="entry name" value="glyS_dimeric"/>
    <property type="match status" value="1"/>
</dbReference>
<dbReference type="GO" id="GO:0070150">
    <property type="term" value="P:mitochondrial glycyl-tRNA aminoacylation"/>
    <property type="evidence" value="ECO:0007669"/>
    <property type="project" value="TreeGrafter"/>
</dbReference>
<evidence type="ECO:0000256" key="11">
    <source>
        <dbReference type="ARBA" id="ARBA00030057"/>
    </source>
</evidence>
<keyword evidence="5" id="KW-0963">Cytoplasm</keyword>
<sequence length="509" mass="58671">MSRTRGSNGALSSNAILEKDKFEEVIRHRFFYALSSEIYGGVAGLYDLGPVGSALESQIIDAWRKHFVYKDGLLEVRSCQLTPYQTLEASGHVDRFTDVLVKDILTGESFRCDHLIKAYFEDLLQDKKLNEEKKTEYINIINQIDNIKKDEMKNIIEKYNISSPITKNKLSQPTDINLMFSTSIGPVDGLSGFLRPETAQGIFVNFKRLLEFNNNRIPMAVAQIGFSFRNEISPRAGLLRCREFLMAEIEHFLHPDKKCHPKFKTVENLNIKLYSAENQLNNNSQQTITLGHAVEKKIIANNVLGYYMGKIYLFLQKIGMDMQRVRFRQHLPNEMAHYACDCWDCEIHSFHGWVECVGCADRACYDLVQHSTKSKQKLIAQENLTTPILIKVHEIVLDKPAIGVRFKGEAKKIIPHIQSFTLEQAEELDETLNNQGFYGIQIDGIQFNLEKNMFKSINFYKKEVFVREYYPHVVEPSFGIGRIMYSLLTHTCKVRENDQQRIVLIVVKF</sequence>
<comment type="subunit">
    <text evidence="3">Homodimer.</text>
</comment>
<name>A0A6G3MDW9_HENSL</name>
<evidence type="ECO:0000313" key="13">
    <source>
        <dbReference type="EMBL" id="NDJ92200.1"/>
    </source>
</evidence>
<dbReference type="InterPro" id="IPR027031">
    <property type="entry name" value="Gly-tRNA_synthase/POLG2"/>
</dbReference>
<evidence type="ECO:0000259" key="12">
    <source>
        <dbReference type="PROSITE" id="PS50862"/>
    </source>
</evidence>
<dbReference type="GO" id="GO:0004820">
    <property type="term" value="F:glycine-tRNA ligase activity"/>
    <property type="evidence" value="ECO:0007669"/>
    <property type="project" value="UniProtKB-EC"/>
</dbReference>
<dbReference type="FunFam" id="3.30.40.230:FF:000001">
    <property type="entry name" value="Glycine--tRNA ligase"/>
    <property type="match status" value="1"/>
</dbReference>
<dbReference type="InterPro" id="IPR045864">
    <property type="entry name" value="aa-tRNA-synth_II/BPL/LPL"/>
</dbReference>
<evidence type="ECO:0000256" key="4">
    <source>
        <dbReference type="ARBA" id="ARBA00012829"/>
    </source>
</evidence>
<feature type="domain" description="Aminoacyl-transfer RNA synthetases class-II family profile" evidence="12">
    <location>
        <begin position="160"/>
        <end position="488"/>
    </location>
</feature>
<keyword evidence="7" id="KW-0547">Nucleotide-binding</keyword>
<comment type="similarity">
    <text evidence="2">Belongs to the class-II aminoacyl-tRNA synthetase family.</text>
</comment>
<dbReference type="EC" id="6.1.1.14" evidence="4"/>
<dbReference type="PANTHER" id="PTHR10745:SF0">
    <property type="entry name" value="GLYCINE--TRNA LIGASE"/>
    <property type="match status" value="1"/>
</dbReference>
<dbReference type="EMBL" id="GHBP01000217">
    <property type="protein sequence ID" value="NDJ92200.1"/>
    <property type="molecule type" value="Transcribed_RNA"/>
</dbReference>
<dbReference type="Gene3D" id="3.30.930.10">
    <property type="entry name" value="Bira Bifunctional Protein, Domain 2"/>
    <property type="match status" value="1"/>
</dbReference>
<dbReference type="OrthoDB" id="57698at2759"/>
<dbReference type="InterPro" id="IPR002315">
    <property type="entry name" value="tRNA-synt_gly"/>
</dbReference>
<evidence type="ECO:0000256" key="1">
    <source>
        <dbReference type="ARBA" id="ARBA00004496"/>
    </source>
</evidence>
<evidence type="ECO:0000256" key="10">
    <source>
        <dbReference type="ARBA" id="ARBA00023146"/>
    </source>
</evidence>
<evidence type="ECO:0000256" key="8">
    <source>
        <dbReference type="ARBA" id="ARBA00022840"/>
    </source>
</evidence>
<evidence type="ECO:0000256" key="9">
    <source>
        <dbReference type="ARBA" id="ARBA00022917"/>
    </source>
</evidence>
<dbReference type="InterPro" id="IPR033731">
    <property type="entry name" value="GlyRS-like_core"/>
</dbReference>
<evidence type="ECO:0000256" key="2">
    <source>
        <dbReference type="ARBA" id="ARBA00008226"/>
    </source>
</evidence>
<reference evidence="13" key="1">
    <citation type="submission" date="2018-11" db="EMBL/GenBank/DDBJ databases">
        <title>Henneguya salminicola genome and transcriptome.</title>
        <authorList>
            <person name="Yahalomi D."/>
            <person name="Atkinson S.D."/>
            <person name="Neuhof M."/>
            <person name="Chang E.S."/>
            <person name="Philippe H."/>
            <person name="Cartwright P."/>
            <person name="Bartholomew J.L."/>
            <person name="Huchon D."/>
        </authorList>
    </citation>
    <scope>NUCLEOTIDE SEQUENCE</scope>
    <source>
        <strain evidence="13">Hz1</strain>
        <tissue evidence="13">Whole</tissue>
    </source>
</reference>
<dbReference type="GO" id="GO:0005739">
    <property type="term" value="C:mitochondrion"/>
    <property type="evidence" value="ECO:0007669"/>
    <property type="project" value="TreeGrafter"/>
</dbReference>